<reference evidence="1 2" key="1">
    <citation type="journal article" date="2012" name="Nat. Genet.">
        <title>The yak genome and adaptation to life at high altitude.</title>
        <authorList>
            <person name="Qiu Q."/>
            <person name="Zhang G."/>
            <person name="Ma T."/>
            <person name="Qian W."/>
            <person name="Wang J."/>
            <person name="Ye Z."/>
            <person name="Cao C."/>
            <person name="Hu Q."/>
            <person name="Kim J."/>
            <person name="Larkin D.M."/>
            <person name="Auvil L."/>
            <person name="Capitanu B."/>
            <person name="Ma J."/>
            <person name="Lewin H.A."/>
            <person name="Qian X."/>
            <person name="Lang Y."/>
            <person name="Zhou R."/>
            <person name="Wang L."/>
            <person name="Wang K."/>
            <person name="Xia J."/>
            <person name="Liao S."/>
            <person name="Pan S."/>
            <person name="Lu X."/>
            <person name="Hou H."/>
            <person name="Wang Y."/>
            <person name="Zang X."/>
            <person name="Yin Y."/>
            <person name="Ma H."/>
            <person name="Zhang J."/>
            <person name="Wang Z."/>
            <person name="Zhang Y."/>
            <person name="Zhang D."/>
            <person name="Yonezawa T."/>
            <person name="Hasegawa M."/>
            <person name="Zhong Y."/>
            <person name="Liu W."/>
            <person name="Zhang Y."/>
            <person name="Huang Z."/>
            <person name="Zhang S."/>
            <person name="Long R."/>
            <person name="Yang H."/>
            <person name="Wang J."/>
            <person name="Lenstra J.A."/>
            <person name="Cooper D.N."/>
            <person name="Wu Y."/>
            <person name="Wang J."/>
            <person name="Shi P."/>
            <person name="Wang J."/>
            <person name="Liu J."/>
        </authorList>
    </citation>
    <scope>NUCLEOTIDE SEQUENCE [LARGE SCALE GENOMIC DNA]</scope>
    <source>
        <strain evidence="2">yakQH1</strain>
    </source>
</reference>
<dbReference type="Proteomes" id="UP000011080">
    <property type="component" value="Unassembled WGS sequence"/>
</dbReference>
<evidence type="ECO:0000313" key="2">
    <source>
        <dbReference type="Proteomes" id="UP000011080"/>
    </source>
</evidence>
<name>L8IN97_9CETA</name>
<evidence type="ECO:0000313" key="1">
    <source>
        <dbReference type="EMBL" id="ELR57816.1"/>
    </source>
</evidence>
<accession>L8IN97</accession>
<dbReference type="EMBL" id="JH880931">
    <property type="protein sequence ID" value="ELR57816.1"/>
    <property type="molecule type" value="Genomic_DNA"/>
</dbReference>
<proteinExistence type="predicted"/>
<dbReference type="AlphaFoldDB" id="L8IN97"/>
<sequence length="47" mass="5156">LRVCPRVPEDIPWSFPINLATLDVGRGTGQLAQGLLIIATRVFVQSH</sequence>
<organism evidence="1 2">
    <name type="scientific">Bos mutus</name>
    <name type="common">wild yak</name>
    <dbReference type="NCBI Taxonomy" id="72004"/>
    <lineage>
        <taxon>Eukaryota</taxon>
        <taxon>Metazoa</taxon>
        <taxon>Chordata</taxon>
        <taxon>Craniata</taxon>
        <taxon>Vertebrata</taxon>
        <taxon>Euteleostomi</taxon>
        <taxon>Mammalia</taxon>
        <taxon>Eutheria</taxon>
        <taxon>Laurasiatheria</taxon>
        <taxon>Artiodactyla</taxon>
        <taxon>Ruminantia</taxon>
        <taxon>Pecora</taxon>
        <taxon>Bovidae</taxon>
        <taxon>Bovinae</taxon>
        <taxon>Bos</taxon>
    </lineage>
</organism>
<gene>
    <name evidence="1" type="ORF">M91_21571</name>
</gene>
<feature type="non-terminal residue" evidence="1">
    <location>
        <position position="1"/>
    </location>
</feature>
<protein>
    <submittedName>
        <fullName evidence="1">Uncharacterized protein</fullName>
    </submittedName>
</protein>